<dbReference type="InterPro" id="IPR006175">
    <property type="entry name" value="YjgF/YER057c/UK114"/>
</dbReference>
<dbReference type="AlphaFoldDB" id="A0A1B6DX15"/>
<evidence type="ECO:0000313" key="2">
    <source>
        <dbReference type="EMBL" id="JAS30224.1"/>
    </source>
</evidence>
<sequence length="216" mass="24159">LNMDYIKQNLFIEMVPYLYIFIYLFKYTTADSSSSEGDFSPPGKTFIRNALYTDKAPKPVGPYSQALQYGRTIYISGQIGLDKDTMKLVPGGAEAEAQKALENMREILDEANCHFSNVVKTTVYLHDMNDFAVVNNKYKEFFREPFPARTTIAVSKLPLGAKVEIEAIVGFGNATPPAPPVFHDPDEEKGDSVSIAKGLEVLEEEEEKKTEKSIEI</sequence>
<dbReference type="InterPro" id="IPR006056">
    <property type="entry name" value="RidA"/>
</dbReference>
<dbReference type="InterPro" id="IPR035959">
    <property type="entry name" value="RutC-like_sf"/>
</dbReference>
<dbReference type="NCBIfam" id="TIGR00004">
    <property type="entry name" value="Rid family detoxifying hydrolase"/>
    <property type="match status" value="1"/>
</dbReference>
<dbReference type="GO" id="GO:0005829">
    <property type="term" value="C:cytosol"/>
    <property type="evidence" value="ECO:0007669"/>
    <property type="project" value="TreeGrafter"/>
</dbReference>
<proteinExistence type="inferred from homology"/>
<protein>
    <recommendedName>
        <fullName evidence="3">Translation initiation inhibitor</fullName>
    </recommendedName>
</protein>
<name>A0A1B6DX15_9HEMI</name>
<dbReference type="Pfam" id="PF01042">
    <property type="entry name" value="Ribonuc_L-PSP"/>
    <property type="match status" value="1"/>
</dbReference>
<organism evidence="2">
    <name type="scientific">Clastoptera arizonana</name>
    <name type="common">Arizona spittle bug</name>
    <dbReference type="NCBI Taxonomy" id="38151"/>
    <lineage>
        <taxon>Eukaryota</taxon>
        <taxon>Metazoa</taxon>
        <taxon>Ecdysozoa</taxon>
        <taxon>Arthropoda</taxon>
        <taxon>Hexapoda</taxon>
        <taxon>Insecta</taxon>
        <taxon>Pterygota</taxon>
        <taxon>Neoptera</taxon>
        <taxon>Paraneoptera</taxon>
        <taxon>Hemiptera</taxon>
        <taxon>Auchenorrhyncha</taxon>
        <taxon>Cercopoidea</taxon>
        <taxon>Clastopteridae</taxon>
        <taxon>Clastoptera</taxon>
    </lineage>
</organism>
<feature type="non-terminal residue" evidence="2">
    <location>
        <position position="1"/>
    </location>
</feature>
<dbReference type="PANTHER" id="PTHR11803:SF39">
    <property type="entry name" value="2-IMINOBUTANOATE_2-IMINOPROPANOATE DEAMINASE"/>
    <property type="match status" value="1"/>
</dbReference>
<dbReference type="GO" id="GO:0019239">
    <property type="term" value="F:deaminase activity"/>
    <property type="evidence" value="ECO:0007669"/>
    <property type="project" value="TreeGrafter"/>
</dbReference>
<evidence type="ECO:0008006" key="3">
    <source>
        <dbReference type="Google" id="ProtNLM"/>
    </source>
</evidence>
<dbReference type="GO" id="GO:0005739">
    <property type="term" value="C:mitochondrion"/>
    <property type="evidence" value="ECO:0007669"/>
    <property type="project" value="TreeGrafter"/>
</dbReference>
<comment type="similarity">
    <text evidence="1">Belongs to the RutC family.</text>
</comment>
<evidence type="ECO:0000256" key="1">
    <source>
        <dbReference type="ARBA" id="ARBA00010552"/>
    </source>
</evidence>
<dbReference type="PANTHER" id="PTHR11803">
    <property type="entry name" value="2-IMINOBUTANOATE/2-IMINOPROPANOATE DEAMINASE RIDA"/>
    <property type="match status" value="1"/>
</dbReference>
<accession>A0A1B6DX15</accession>
<gene>
    <name evidence="2" type="ORF">g.1657</name>
</gene>
<dbReference type="Gene3D" id="3.30.1330.40">
    <property type="entry name" value="RutC-like"/>
    <property type="match status" value="1"/>
</dbReference>
<dbReference type="EMBL" id="GEDC01007074">
    <property type="protein sequence ID" value="JAS30224.1"/>
    <property type="molecule type" value="Transcribed_RNA"/>
</dbReference>
<dbReference type="FunFam" id="3.30.1330.40:FF:000001">
    <property type="entry name" value="L-PSP family endoribonuclease"/>
    <property type="match status" value="1"/>
</dbReference>
<reference evidence="2" key="1">
    <citation type="submission" date="2015-12" db="EMBL/GenBank/DDBJ databases">
        <title>De novo transcriptome assembly of four potential Pierce s Disease insect vectors from Arizona vineyards.</title>
        <authorList>
            <person name="Tassone E.E."/>
        </authorList>
    </citation>
    <scope>NUCLEOTIDE SEQUENCE</scope>
</reference>
<dbReference type="CDD" id="cd00448">
    <property type="entry name" value="YjgF_YER057c_UK114_family"/>
    <property type="match status" value="1"/>
</dbReference>
<dbReference type="SUPFAM" id="SSF55298">
    <property type="entry name" value="YjgF-like"/>
    <property type="match status" value="1"/>
</dbReference>